<accession>A0ACC3AZ40</accession>
<reference evidence="1 2" key="1">
    <citation type="journal article" date="2023" name="ACS Omega">
        <title>Identification of the Neoaspergillic Acid Biosynthesis Gene Cluster by Establishing an In Vitro CRISPR-Ribonucleoprotein Genetic System in Aspergillus melleus.</title>
        <authorList>
            <person name="Yuan B."/>
            <person name="Grau M.F."/>
            <person name="Murata R.M."/>
            <person name="Torok T."/>
            <person name="Venkateswaran K."/>
            <person name="Stajich J.E."/>
            <person name="Wang C.C.C."/>
        </authorList>
    </citation>
    <scope>NUCLEOTIDE SEQUENCE [LARGE SCALE GENOMIC DNA]</scope>
    <source>
        <strain evidence="1 2">IMV 1140</strain>
    </source>
</reference>
<protein>
    <submittedName>
        <fullName evidence="1">Uncharacterized protein</fullName>
    </submittedName>
</protein>
<gene>
    <name evidence="1" type="ORF">N8T08_007132</name>
</gene>
<dbReference type="Proteomes" id="UP001177260">
    <property type="component" value="Unassembled WGS sequence"/>
</dbReference>
<sequence>MENNNPASIRLVDNTCPRDESPSQAPTATELSRRLSRRLTRPSVRGELARRKSHAVGLKPGTDLDILYENQRGWFLCGIPLYSHHSLLNFDPATWVTHDFRDSPVNITNAQLPDPSWEWAWRRWYVDMSGDVDEQGWQYSFSFSSSAWHGSHPWFHSFVRRRRWVRLRVKRVSERNRRDRTGLEMAHRLNDDYFTIHTGKKTKRASSSERASGVASGYLSRATTKVEEEAPLEEIGNIPSLMHALKTAIVDREKIDALRRFVEEGGPELYYLEGQIPKIMPMFVFQASRWQVLTHLVGVVDELSQKIPDVGEREAEELRRKKEYLSKAADSARHHLRGPEVVSARRRSSAPEMLDLMPGPKKKGLLSRYLGKFSFKPMDDGGPIKARFSGLDTHMFSHGRACLKGRRVSTILDNIAAGPDEPLLFLYPRWLKSTVRHYRTSPSRPSASARLRNTRRLILGGPRPPRKLSPGPILRRGKPPVATDADGTAEAPTTTNTSDNGSSKVAEDLAALTEKTKDPQPFIGPIKPPFNPFLRWPEPPSRSRSFKRRVSKSKTQWPADRSEWCTLSAQDRAKLALQRNRLLRNPREKRVAWRAIEATLVQLQKKSVRWTKKELRHKELLVPEETVGLIAGVTNMGMKENIWFIPVHNGCKVHVLHPQDGDGRGRRVIISGSARVIELASERIEHARILQEQADPLVDLQKPPVPVISSRDTLISKGIDPPLVRGTWDIKQAKPAMLHTITPLAASLSTVREFAEYVEELTLSKPSPSEEEKLPHRKQVNDALVAVFAVDAYKKLFSTAALNEALSWMCKHKYFRYIYPVLSRAQHVATVDTVNILLESAAQRQDPSTYHWLLKAMFRAKIRPNENTWVTFLDHVALPKERKLLSDRLLRRGYLRGIHARREALRLTLEQKFHTHLENGRSVDSFVNEINARTRNWTTGLSISLMFGVIQRRRDYESLDRLLEICREQNFPINSSAILHIMNMFGNDTFLALRYLYRCGPEPEKVFDGLMWERLFFMAWNDRRYNLTRVLWRYACLHEAVTFGMKKRVDAALMRKAILPEDNDFVNAWHRSAGKIAVGVDLHLPKYIGQSKVMTYAPSEYHSNPIAYLDPGLNPSNNEGKRRNVFAKQLLHRDIRVGLFYRPEIPLPHMLEAAARLDAQWHRVPRPMKWLLQNALHIPVHRKWNPKL</sequence>
<dbReference type="EMBL" id="JAOPJF010000044">
    <property type="protein sequence ID" value="KAK1143063.1"/>
    <property type="molecule type" value="Genomic_DNA"/>
</dbReference>
<evidence type="ECO:0000313" key="1">
    <source>
        <dbReference type="EMBL" id="KAK1143063.1"/>
    </source>
</evidence>
<evidence type="ECO:0000313" key="2">
    <source>
        <dbReference type="Proteomes" id="UP001177260"/>
    </source>
</evidence>
<name>A0ACC3AZ40_9EURO</name>
<comment type="caution">
    <text evidence="1">The sequence shown here is derived from an EMBL/GenBank/DDBJ whole genome shotgun (WGS) entry which is preliminary data.</text>
</comment>
<proteinExistence type="predicted"/>
<organism evidence="1 2">
    <name type="scientific">Aspergillus melleus</name>
    <dbReference type="NCBI Taxonomy" id="138277"/>
    <lineage>
        <taxon>Eukaryota</taxon>
        <taxon>Fungi</taxon>
        <taxon>Dikarya</taxon>
        <taxon>Ascomycota</taxon>
        <taxon>Pezizomycotina</taxon>
        <taxon>Eurotiomycetes</taxon>
        <taxon>Eurotiomycetidae</taxon>
        <taxon>Eurotiales</taxon>
        <taxon>Aspergillaceae</taxon>
        <taxon>Aspergillus</taxon>
        <taxon>Aspergillus subgen. Circumdati</taxon>
    </lineage>
</organism>
<keyword evidence="2" id="KW-1185">Reference proteome</keyword>